<dbReference type="Proteomes" id="UP000199608">
    <property type="component" value="Unassembled WGS sequence"/>
</dbReference>
<dbReference type="AlphaFoldDB" id="A0A1H2GI64"/>
<reference evidence="2" key="1">
    <citation type="submission" date="2016-10" db="EMBL/GenBank/DDBJ databases">
        <authorList>
            <person name="Varghese N."/>
            <person name="Submissions S."/>
        </authorList>
    </citation>
    <scope>NUCLEOTIDE SEQUENCE [LARGE SCALE GENOMIC DNA]</scope>
    <source>
        <strain evidence="2">DSM 3384</strain>
    </source>
</reference>
<evidence type="ECO:0000313" key="2">
    <source>
        <dbReference type="Proteomes" id="UP000199608"/>
    </source>
</evidence>
<name>A0A1H2GI64_9BACT</name>
<proteinExistence type="predicted"/>
<organism evidence="1 2">
    <name type="scientific">Desulfobacula phenolica</name>
    <dbReference type="NCBI Taxonomy" id="90732"/>
    <lineage>
        <taxon>Bacteria</taxon>
        <taxon>Pseudomonadati</taxon>
        <taxon>Thermodesulfobacteriota</taxon>
        <taxon>Desulfobacteria</taxon>
        <taxon>Desulfobacterales</taxon>
        <taxon>Desulfobacteraceae</taxon>
        <taxon>Desulfobacula</taxon>
    </lineage>
</organism>
<dbReference type="RefSeq" id="WP_092233549.1">
    <property type="nucleotide sequence ID" value="NZ_FNLL01000005.1"/>
</dbReference>
<accession>A0A1H2GI64</accession>
<keyword evidence="2" id="KW-1185">Reference proteome</keyword>
<evidence type="ECO:0000313" key="1">
    <source>
        <dbReference type="EMBL" id="SDU19353.1"/>
    </source>
</evidence>
<protein>
    <submittedName>
        <fullName evidence="1">Uncharacterized protein</fullName>
    </submittedName>
</protein>
<dbReference type="EMBL" id="FNLL01000005">
    <property type="protein sequence ID" value="SDU19353.1"/>
    <property type="molecule type" value="Genomic_DNA"/>
</dbReference>
<sequence length="61" mass="6796">MKNSSDINAINDKILKVKELLLELEAQGEQFPALARNSKKALVSIKMLELNISDIVSLEDL</sequence>
<gene>
    <name evidence="1" type="ORF">SAMN04487931_105220</name>
</gene>